<feature type="DNA-binding region" description="H-T-H motif" evidence="6">
    <location>
        <begin position="17"/>
        <end position="36"/>
    </location>
</feature>
<feature type="binding site" evidence="6">
    <location>
        <begin position="117"/>
        <end position="119"/>
    </location>
    <ligand>
        <name>biotin</name>
        <dbReference type="ChEBI" id="CHEBI:57586"/>
    </ligand>
</feature>
<keyword evidence="6" id="KW-0678">Repressor</keyword>
<dbReference type="Pfam" id="PF03099">
    <property type="entry name" value="BPL_LplA_LipB"/>
    <property type="match status" value="1"/>
</dbReference>
<dbReference type="GO" id="GO:0003677">
    <property type="term" value="F:DNA binding"/>
    <property type="evidence" value="ECO:0007669"/>
    <property type="project" value="UniProtKB-UniRule"/>
</dbReference>
<protein>
    <recommendedName>
        <fullName evidence="6">Bifunctional ligase/repressor BirA</fullName>
    </recommendedName>
    <alternativeName>
        <fullName evidence="6">Biotin operon repressor</fullName>
    </alternativeName>
    <alternativeName>
        <fullName evidence="6">Biotin--[acetyl-CoA-carboxylase] ligase</fullName>
        <ecNumber evidence="6">6.3.4.15</ecNumber>
    </alternativeName>
    <alternativeName>
        <fullName evidence="6">Biotin--protein ligase</fullName>
    </alternativeName>
    <alternativeName>
        <fullName evidence="6">Biotin-[acetyl-CoA carboxylase] synthetase</fullName>
    </alternativeName>
</protein>
<feature type="binding site" evidence="6">
    <location>
        <position position="184"/>
    </location>
    <ligand>
        <name>biotin</name>
        <dbReference type="ChEBI" id="CHEBI:57586"/>
    </ligand>
</feature>
<comment type="function">
    <text evidence="6">Acts both as a biotin--[acetyl-CoA-carboxylase] ligase and a biotin-operon repressor. In the presence of ATP, BirA activates biotin to form the BirA-biotinyl-5'-adenylate (BirA-bio-5'-AMP or holoBirA) complex. HoloBirA can either transfer the biotinyl moiety to the biotin carboxyl carrier protein (BCCP) subunit of acetyl-CoA carboxylase, or bind to the biotin operator site and inhibit transcription of the operon.</text>
</comment>
<comment type="similarity">
    <text evidence="6">Belongs to the biotin--protein ligase family.</text>
</comment>
<dbReference type="InterPro" id="IPR045864">
    <property type="entry name" value="aa-tRNA-synth_II/BPL/LPL"/>
</dbReference>
<gene>
    <name evidence="6 8" type="primary">birA</name>
    <name evidence="8" type="ORF">EPA99_08320</name>
</gene>
<dbReference type="PANTHER" id="PTHR12835">
    <property type="entry name" value="BIOTIN PROTEIN LIGASE"/>
    <property type="match status" value="1"/>
</dbReference>
<keyword evidence="6" id="KW-0805">Transcription regulation</keyword>
<dbReference type="SUPFAM" id="SSF46785">
    <property type="entry name" value="Winged helix' DNA-binding domain"/>
    <property type="match status" value="1"/>
</dbReference>
<dbReference type="Gene3D" id="2.30.30.100">
    <property type="match status" value="1"/>
</dbReference>
<dbReference type="NCBIfam" id="TIGR00121">
    <property type="entry name" value="birA_ligase"/>
    <property type="match status" value="1"/>
</dbReference>
<evidence type="ECO:0000256" key="2">
    <source>
        <dbReference type="ARBA" id="ARBA00022741"/>
    </source>
</evidence>
<dbReference type="EMBL" id="SAWZ01000003">
    <property type="protein sequence ID" value="RXR06629.1"/>
    <property type="molecule type" value="Genomic_DNA"/>
</dbReference>
<accession>A0A4Q1JY66</accession>
<dbReference type="GO" id="GO:0006355">
    <property type="term" value="P:regulation of DNA-templated transcription"/>
    <property type="evidence" value="ECO:0007669"/>
    <property type="project" value="UniProtKB-UniRule"/>
</dbReference>
<sequence length="321" mass="33615">MLDRDLLQRLIQGPASGAALAAACGVSRAAMWKRIEALREAGIEIQAQAGRGYQLATPVELLDQVALRAMLSPAAQAELASLEVAFEIDSTNSALLRAPAPEAGCTVLLAERQSGGRGRRGRSWVSPLAAHLYLSVSRGFGGGLSRLGGLSLAAGVAVAEALRALGVSQVGLKWPNDLVVGQRKLGGLLVEGGGEHAGPARAVLGLGLNWRMPPDQAAQIDQPWTDLCRALQPTPSRQQLAASVLEHLLPALAQFDREGLAPFQARYAALDSLKDQPVRILLPQGGFDGLAQGIAADGALQVLVGQERRSVHAGEVSVRRA</sequence>
<keyword evidence="4 6" id="KW-0092">Biotin</keyword>
<dbReference type="OrthoDB" id="9807064at2"/>
<comment type="caution">
    <text evidence="8">The sequence shown here is derived from an EMBL/GenBank/DDBJ whole genome shotgun (WGS) entry which is preliminary data.</text>
</comment>
<dbReference type="InterPro" id="IPR004143">
    <property type="entry name" value="BPL_LPL_catalytic"/>
</dbReference>
<evidence type="ECO:0000313" key="8">
    <source>
        <dbReference type="EMBL" id="RXR06629.1"/>
    </source>
</evidence>
<dbReference type="NCBIfam" id="NF008848">
    <property type="entry name" value="PRK11886.1-3"/>
    <property type="match status" value="1"/>
</dbReference>
<dbReference type="AlphaFoldDB" id="A0A4Q1JY66"/>
<dbReference type="InterPro" id="IPR008988">
    <property type="entry name" value="Transcriptional_repressor_C"/>
</dbReference>
<feature type="binding site" evidence="6">
    <location>
        <begin position="90"/>
        <end position="92"/>
    </location>
    <ligand>
        <name>biotin</name>
        <dbReference type="ChEBI" id="CHEBI:57586"/>
    </ligand>
</feature>
<feature type="binding site" evidence="6">
    <location>
        <position position="113"/>
    </location>
    <ligand>
        <name>biotin</name>
        <dbReference type="ChEBI" id="CHEBI:57586"/>
    </ligand>
</feature>
<evidence type="ECO:0000256" key="6">
    <source>
        <dbReference type="HAMAP-Rule" id="MF_00978"/>
    </source>
</evidence>
<dbReference type="InterPro" id="IPR036390">
    <property type="entry name" value="WH_DNA-bd_sf"/>
</dbReference>
<dbReference type="PROSITE" id="PS51257">
    <property type="entry name" value="PROKAR_LIPOPROTEIN"/>
    <property type="match status" value="1"/>
</dbReference>
<dbReference type="InterPro" id="IPR036388">
    <property type="entry name" value="WH-like_DNA-bd_sf"/>
</dbReference>
<keyword evidence="6" id="KW-0804">Transcription</keyword>
<keyword evidence="6" id="KW-0238">DNA-binding</keyword>
<feature type="domain" description="BPL/LPL catalytic" evidence="7">
    <location>
        <begin position="78"/>
        <end position="256"/>
    </location>
</feature>
<reference evidence="8 9" key="1">
    <citation type="submission" date="2019-01" db="EMBL/GenBank/DDBJ databases">
        <title>Pseudoxanthomonas composti sp. nov., isolated from compost.</title>
        <authorList>
            <person name="Yang G."/>
        </authorList>
    </citation>
    <scope>NUCLEOTIDE SEQUENCE [LARGE SCALE GENOMIC DNA]</scope>
    <source>
        <strain evidence="8 9">GSS15</strain>
    </source>
</reference>
<evidence type="ECO:0000256" key="3">
    <source>
        <dbReference type="ARBA" id="ARBA00022840"/>
    </source>
</evidence>
<organism evidence="8 9">
    <name type="scientific">Pseudoxanthomonas composti</name>
    <dbReference type="NCBI Taxonomy" id="2137479"/>
    <lineage>
        <taxon>Bacteria</taxon>
        <taxon>Pseudomonadati</taxon>
        <taxon>Pseudomonadota</taxon>
        <taxon>Gammaproteobacteria</taxon>
        <taxon>Lysobacterales</taxon>
        <taxon>Lysobacteraceae</taxon>
        <taxon>Pseudoxanthomonas</taxon>
    </lineage>
</organism>
<dbReference type="RefSeq" id="WP_129470735.1">
    <property type="nucleotide sequence ID" value="NZ_SAWZ01000003.1"/>
</dbReference>
<keyword evidence="9" id="KW-1185">Reference proteome</keyword>
<dbReference type="Gene3D" id="3.30.930.10">
    <property type="entry name" value="Bira Bifunctional Protein, Domain 2"/>
    <property type="match status" value="1"/>
</dbReference>
<dbReference type="Pfam" id="PF02237">
    <property type="entry name" value="BPL_C"/>
    <property type="match status" value="1"/>
</dbReference>
<dbReference type="GO" id="GO:0005524">
    <property type="term" value="F:ATP binding"/>
    <property type="evidence" value="ECO:0007669"/>
    <property type="project" value="UniProtKB-UniRule"/>
</dbReference>
<dbReference type="Gene3D" id="1.10.10.10">
    <property type="entry name" value="Winged helix-like DNA-binding domain superfamily/Winged helix DNA-binding domain"/>
    <property type="match status" value="1"/>
</dbReference>
<dbReference type="EC" id="6.3.4.15" evidence="6"/>
<proteinExistence type="inferred from homology"/>
<evidence type="ECO:0000256" key="5">
    <source>
        <dbReference type="ARBA" id="ARBA00047846"/>
    </source>
</evidence>
<dbReference type="InterPro" id="IPR013196">
    <property type="entry name" value="HTH_11"/>
</dbReference>
<dbReference type="HAMAP" id="MF_00978">
    <property type="entry name" value="Bifunct_BirA"/>
    <property type="match status" value="1"/>
</dbReference>
<dbReference type="InterPro" id="IPR004408">
    <property type="entry name" value="Biotin_CoA_COase_ligase"/>
</dbReference>
<evidence type="ECO:0000256" key="1">
    <source>
        <dbReference type="ARBA" id="ARBA00022598"/>
    </source>
</evidence>
<keyword evidence="3 6" id="KW-0067">ATP-binding</keyword>
<dbReference type="PROSITE" id="PS51733">
    <property type="entry name" value="BPL_LPL_CATALYTIC"/>
    <property type="match status" value="1"/>
</dbReference>
<dbReference type="Pfam" id="PF08279">
    <property type="entry name" value="HTH_11"/>
    <property type="match status" value="1"/>
</dbReference>
<dbReference type="SUPFAM" id="SSF55681">
    <property type="entry name" value="Class II aaRS and biotin synthetases"/>
    <property type="match status" value="1"/>
</dbReference>
<evidence type="ECO:0000313" key="9">
    <source>
        <dbReference type="Proteomes" id="UP000289784"/>
    </source>
</evidence>
<comment type="catalytic activity">
    <reaction evidence="5 6">
        <text>biotin + L-lysyl-[protein] + ATP = N(6)-biotinyl-L-lysyl-[protein] + AMP + diphosphate + H(+)</text>
        <dbReference type="Rhea" id="RHEA:11756"/>
        <dbReference type="Rhea" id="RHEA-COMP:9752"/>
        <dbReference type="Rhea" id="RHEA-COMP:10505"/>
        <dbReference type="ChEBI" id="CHEBI:15378"/>
        <dbReference type="ChEBI" id="CHEBI:29969"/>
        <dbReference type="ChEBI" id="CHEBI:30616"/>
        <dbReference type="ChEBI" id="CHEBI:33019"/>
        <dbReference type="ChEBI" id="CHEBI:57586"/>
        <dbReference type="ChEBI" id="CHEBI:83144"/>
        <dbReference type="ChEBI" id="CHEBI:456215"/>
        <dbReference type="EC" id="6.3.4.15"/>
    </reaction>
</comment>
<dbReference type="PANTHER" id="PTHR12835:SF5">
    <property type="entry name" value="BIOTIN--PROTEIN LIGASE"/>
    <property type="match status" value="1"/>
</dbReference>
<keyword evidence="2 6" id="KW-0547">Nucleotide-binding</keyword>
<dbReference type="InterPro" id="IPR030855">
    <property type="entry name" value="Bifunct_BirA"/>
</dbReference>
<dbReference type="Proteomes" id="UP000289784">
    <property type="component" value="Unassembled WGS sequence"/>
</dbReference>
<name>A0A4Q1JY66_9GAMM</name>
<dbReference type="GO" id="GO:0004077">
    <property type="term" value="F:biotin--[biotin carboxyl-carrier protein] ligase activity"/>
    <property type="evidence" value="ECO:0007669"/>
    <property type="project" value="UniProtKB-UniRule"/>
</dbReference>
<evidence type="ECO:0000259" key="7">
    <source>
        <dbReference type="PROSITE" id="PS51733"/>
    </source>
</evidence>
<dbReference type="SUPFAM" id="SSF50037">
    <property type="entry name" value="C-terminal domain of transcriptional repressors"/>
    <property type="match status" value="1"/>
</dbReference>
<keyword evidence="1 6" id="KW-0436">Ligase</keyword>
<dbReference type="GO" id="GO:0005737">
    <property type="term" value="C:cytoplasm"/>
    <property type="evidence" value="ECO:0007669"/>
    <property type="project" value="TreeGrafter"/>
</dbReference>
<evidence type="ECO:0000256" key="4">
    <source>
        <dbReference type="ARBA" id="ARBA00023267"/>
    </source>
</evidence>
<dbReference type="InterPro" id="IPR003142">
    <property type="entry name" value="BPL_C"/>
</dbReference>